<feature type="domain" description="Polysaccharide pyruvyl transferase" evidence="1">
    <location>
        <begin position="5"/>
        <end position="326"/>
    </location>
</feature>
<organism evidence="2">
    <name type="scientific">uncultured Microbacterium sp</name>
    <dbReference type="NCBI Taxonomy" id="191216"/>
    <lineage>
        <taxon>Bacteria</taxon>
        <taxon>Bacillati</taxon>
        <taxon>Actinomycetota</taxon>
        <taxon>Actinomycetes</taxon>
        <taxon>Micrococcales</taxon>
        <taxon>Microbacteriaceae</taxon>
        <taxon>Microbacterium</taxon>
        <taxon>environmental samples</taxon>
    </lineage>
</organism>
<sequence>MTNENVGDYLLVEASKYLLRTHDPDIVLVDIDVDPKNDSIRSGMRRLNYRAAAVMKVFQRPVLSVLRGQRAAYHYNRLYWRTKLGWYFKDRIKDLDAIVFTGGGFIKFKTQGLNYIDELILETARMRDIPVMMNAVGVEGYSETDIRCQRLKKALNSDNVRVITTRDDIDTLDAHYITNPRIVTERVGDPVFWLREMEILEENVGGQAERTGHRIGINLINPQNFSVYGGHISPDAIVNFYRNLIEELQRLDADFVLFSNGMTVDQTFGQSLVSSMNLRSDQLVHRPATSAEFVNLVAGFDIILSARMHAGITAYAIDVPVVGLIWGEKLQFLTEITGLRDRYFDEHELDVAKIARMLVSNDLPAPDSELRSELRERTRRQLTAFVESVPRRKT</sequence>
<proteinExistence type="predicted"/>
<gene>
    <name evidence="2" type="ORF">MIPYR_60094</name>
</gene>
<dbReference type="EMBL" id="FLQR01000010">
    <property type="protein sequence ID" value="SBS74351.1"/>
    <property type="molecule type" value="Genomic_DNA"/>
</dbReference>
<protein>
    <recommendedName>
        <fullName evidence="1">Polysaccharide pyruvyl transferase domain-containing protein</fullName>
    </recommendedName>
</protein>
<accession>A0A1Y5PDZ1</accession>
<evidence type="ECO:0000259" key="1">
    <source>
        <dbReference type="Pfam" id="PF04230"/>
    </source>
</evidence>
<dbReference type="InterPro" id="IPR007345">
    <property type="entry name" value="Polysacch_pyruvyl_Trfase"/>
</dbReference>
<dbReference type="PANTHER" id="PTHR36836:SF1">
    <property type="entry name" value="COLANIC ACID BIOSYNTHESIS PROTEIN WCAK"/>
    <property type="match status" value="1"/>
</dbReference>
<dbReference type="RefSeq" id="WP_295577387.1">
    <property type="nucleotide sequence ID" value="NZ_FLQR01000010.1"/>
</dbReference>
<evidence type="ECO:0000313" key="2">
    <source>
        <dbReference type="EMBL" id="SBS74351.1"/>
    </source>
</evidence>
<reference evidence="2" key="1">
    <citation type="submission" date="2016-03" db="EMBL/GenBank/DDBJ databases">
        <authorList>
            <person name="Ploux O."/>
        </authorList>
    </citation>
    <scope>NUCLEOTIDE SEQUENCE</scope>
    <source>
        <strain evidence="2">UC1</strain>
    </source>
</reference>
<dbReference type="PANTHER" id="PTHR36836">
    <property type="entry name" value="COLANIC ACID BIOSYNTHESIS PROTEIN WCAK"/>
    <property type="match status" value="1"/>
</dbReference>
<name>A0A1Y5PDZ1_9MICO</name>
<dbReference type="Pfam" id="PF04230">
    <property type="entry name" value="PS_pyruv_trans"/>
    <property type="match status" value="1"/>
</dbReference>
<dbReference type="AlphaFoldDB" id="A0A1Y5PDZ1"/>